<keyword evidence="5" id="KW-1185">Reference proteome</keyword>
<reference evidence="5" key="1">
    <citation type="submission" date="2020-02" db="EMBL/GenBank/DDBJ databases">
        <title>Streptomyces sp. ASO4wet.</title>
        <authorList>
            <person name="Risdian C."/>
            <person name="Landwehr W."/>
            <person name="Schupp P."/>
            <person name="Wink J."/>
        </authorList>
    </citation>
    <scope>NUCLEOTIDE SEQUENCE [LARGE SCALE GENOMIC DNA]</scope>
    <source>
        <strain evidence="5">ASO4wet</strain>
    </source>
</reference>
<dbReference type="Gene3D" id="3.40.50.2000">
    <property type="entry name" value="Glycogen Phosphorylase B"/>
    <property type="match status" value="3"/>
</dbReference>
<dbReference type="RefSeq" id="WP_197353685.1">
    <property type="nucleotide sequence ID" value="NZ_CP048882.1"/>
</dbReference>
<proteinExistence type="predicted"/>
<dbReference type="GO" id="GO:0016757">
    <property type="term" value="F:glycosyltransferase activity"/>
    <property type="evidence" value="ECO:0007669"/>
    <property type="project" value="InterPro"/>
</dbReference>
<evidence type="ECO:0000313" key="5">
    <source>
        <dbReference type="Proteomes" id="UP000595046"/>
    </source>
</evidence>
<sequence>MANFLPVARLRLPRGRQFALTWSIPDQFGGMTSAMLHRSRALVGLAGRPVDVLTFDARPDYPALEAELRSSGELVDGMRLMNLYDFFRTHELPASAAGSLHLDRDPFTPLGADSSHVPALRGDLVLRRERCAADGTVLQVDHYREDGSLLLSDRRDAGVPGKESGRSVVLCDANGNPVRSWNRIWSFYRFWLDLARNREPSIMIVDSKTVATFMLTYRRKLATTMHVVHNSHLALNGGPTETLRESRRPVFERLQDFDSVVLLTPRQKQDVERLLGPAENLCVIPNSRSLDRLSRTGRSRPPQRGIVIAALVNRKRVDHAVRGTVRAAELADRAISLDVYGEGRKRESLETLIAALDAHDNVRLHGHRSDARARLHESSFIVLTGSTEGLPLVLIEAMAAGCVPVAYDIPYGPADVITHGQNGFLIEEGDEQGLADAIAALVTMEPERLTRMRRDARRVAGQFSDAGVTRLWAREMREAQRRHQAVFGRPAGRARKLVRRARRALTWPVRRVRLRIAQRQARTTADV</sequence>
<accession>A0A7T1TBH3</accession>
<gene>
    <name evidence="4" type="ORF">G4Z16_29875</name>
</gene>
<dbReference type="AlphaFoldDB" id="A0A7T1TBH3"/>
<feature type="domain" description="Glycosyl transferase family 1" evidence="3">
    <location>
        <begin position="306"/>
        <end position="458"/>
    </location>
</feature>
<organism evidence="4 5">
    <name type="scientific">Streptomyces bathyalis</name>
    <dbReference type="NCBI Taxonomy" id="2710756"/>
    <lineage>
        <taxon>Bacteria</taxon>
        <taxon>Bacillati</taxon>
        <taxon>Actinomycetota</taxon>
        <taxon>Actinomycetes</taxon>
        <taxon>Kitasatosporales</taxon>
        <taxon>Streptomycetaceae</taxon>
        <taxon>Streptomyces</taxon>
    </lineage>
</organism>
<protein>
    <recommendedName>
        <fullName evidence="1">D-inositol 3-phosphate glycosyltransferase</fullName>
    </recommendedName>
</protein>
<evidence type="ECO:0000259" key="3">
    <source>
        <dbReference type="Pfam" id="PF00534"/>
    </source>
</evidence>
<dbReference type="KEGG" id="sbat:G4Z16_29875"/>
<keyword evidence="2 4" id="KW-0808">Transferase</keyword>
<evidence type="ECO:0000313" key="4">
    <source>
        <dbReference type="EMBL" id="QPP09928.1"/>
    </source>
</evidence>
<dbReference type="SUPFAM" id="SSF53756">
    <property type="entry name" value="UDP-Glycosyltransferase/glycogen phosphorylase"/>
    <property type="match status" value="1"/>
</dbReference>
<evidence type="ECO:0000256" key="2">
    <source>
        <dbReference type="ARBA" id="ARBA00022679"/>
    </source>
</evidence>
<dbReference type="Proteomes" id="UP000595046">
    <property type="component" value="Chromosome"/>
</dbReference>
<name>A0A7T1TBH3_9ACTN</name>
<dbReference type="Pfam" id="PF00534">
    <property type="entry name" value="Glycos_transf_1"/>
    <property type="match status" value="1"/>
</dbReference>
<dbReference type="PANTHER" id="PTHR12526">
    <property type="entry name" value="GLYCOSYLTRANSFERASE"/>
    <property type="match status" value="1"/>
</dbReference>
<dbReference type="EMBL" id="CP048882">
    <property type="protein sequence ID" value="QPP09928.1"/>
    <property type="molecule type" value="Genomic_DNA"/>
</dbReference>
<dbReference type="InterPro" id="IPR001296">
    <property type="entry name" value="Glyco_trans_1"/>
</dbReference>
<evidence type="ECO:0000256" key="1">
    <source>
        <dbReference type="ARBA" id="ARBA00021292"/>
    </source>
</evidence>